<dbReference type="InterPro" id="IPR004960">
    <property type="entry name" value="LipA_acyltrans"/>
</dbReference>
<evidence type="ECO:0008006" key="9">
    <source>
        <dbReference type="Google" id="ProtNLM"/>
    </source>
</evidence>
<evidence type="ECO:0000256" key="2">
    <source>
        <dbReference type="ARBA" id="ARBA00022475"/>
    </source>
</evidence>
<dbReference type="Pfam" id="PF03279">
    <property type="entry name" value="Lip_A_acyltrans"/>
    <property type="match status" value="1"/>
</dbReference>
<sequence>MVKSISITEKELLARYKFTNMEVAGHYLNNNKDMILCFGHYASYEWAISMHIYYHNKGYAVYKRIKNKYFDKMIRDVREKWKTELVVNKEARAKVAEVMSVKHEDAVMFAFIMDQSPSNNRNKHYAPFCNVKTPFFTGVEDIAKEYDLPLLFLGTKKIKRGYYEATYKVLAENPRDFKDYEITDMFAKALEEQIDIAPEYYFWTHKRFKFVKPLEA</sequence>
<proteinExistence type="predicted"/>
<comment type="caution">
    <text evidence="7">The sequence shown here is derived from an EMBL/GenBank/DDBJ whole genome shotgun (WGS) entry which is preliminary data.</text>
</comment>
<keyword evidence="8" id="KW-1185">Reference proteome</keyword>
<reference evidence="7 8" key="1">
    <citation type="submission" date="2019-08" db="EMBL/GenBank/DDBJ databases">
        <title>Ulvibacter marinistellae sp. nov., isolated from a starfish, Patiria pectinifera.</title>
        <authorList>
            <person name="Kawano K."/>
            <person name="Ushijima N."/>
            <person name="Kihara M."/>
            <person name="Itoh H."/>
        </authorList>
    </citation>
    <scope>NUCLEOTIDE SEQUENCE [LARGE SCALE GENOMIC DNA]</scope>
    <source>
        <strain evidence="7 8">KK4</strain>
    </source>
</reference>
<protein>
    <recommendedName>
        <fullName evidence="9">Lipid A biosynthesis acyltransferase</fullName>
    </recommendedName>
</protein>
<dbReference type="EMBL" id="BKCF01000002">
    <property type="protein sequence ID" value="GEQ86114.1"/>
    <property type="molecule type" value="Genomic_DNA"/>
</dbReference>
<dbReference type="CDD" id="cd07984">
    <property type="entry name" value="LPLAT_LABLAT-like"/>
    <property type="match status" value="1"/>
</dbReference>
<dbReference type="PANTHER" id="PTHR30606:SF10">
    <property type="entry name" value="PHOSPHATIDYLINOSITOL MANNOSIDE ACYLTRANSFERASE"/>
    <property type="match status" value="1"/>
</dbReference>
<organism evidence="7 8">
    <name type="scientific">Patiriisocius marinistellae</name>
    <dbReference type="NCBI Taxonomy" id="2494560"/>
    <lineage>
        <taxon>Bacteria</taxon>
        <taxon>Pseudomonadati</taxon>
        <taxon>Bacteroidota</taxon>
        <taxon>Flavobacteriia</taxon>
        <taxon>Flavobacteriales</taxon>
        <taxon>Flavobacteriaceae</taxon>
        <taxon>Patiriisocius</taxon>
    </lineage>
</organism>
<dbReference type="GO" id="GO:0016746">
    <property type="term" value="F:acyltransferase activity"/>
    <property type="evidence" value="ECO:0007669"/>
    <property type="project" value="UniProtKB-KW"/>
</dbReference>
<keyword evidence="5" id="KW-0472">Membrane</keyword>
<evidence type="ECO:0000256" key="6">
    <source>
        <dbReference type="ARBA" id="ARBA00023315"/>
    </source>
</evidence>
<dbReference type="Proteomes" id="UP000326994">
    <property type="component" value="Unassembled WGS sequence"/>
</dbReference>
<dbReference type="GO" id="GO:0005886">
    <property type="term" value="C:plasma membrane"/>
    <property type="evidence" value="ECO:0007669"/>
    <property type="project" value="UniProtKB-SubCell"/>
</dbReference>
<accession>A0A5J4FY57</accession>
<evidence type="ECO:0000256" key="3">
    <source>
        <dbReference type="ARBA" id="ARBA00022519"/>
    </source>
</evidence>
<keyword evidence="2" id="KW-1003">Cell membrane</keyword>
<comment type="subcellular location">
    <subcellularLocation>
        <location evidence="1">Cell inner membrane</location>
    </subcellularLocation>
</comment>
<gene>
    <name evidence="7" type="ORF">ULMS_16220</name>
</gene>
<dbReference type="PANTHER" id="PTHR30606">
    <property type="entry name" value="LIPID A BIOSYNTHESIS LAUROYL ACYLTRANSFERASE"/>
    <property type="match status" value="1"/>
</dbReference>
<evidence type="ECO:0000256" key="5">
    <source>
        <dbReference type="ARBA" id="ARBA00023136"/>
    </source>
</evidence>
<evidence type="ECO:0000313" key="8">
    <source>
        <dbReference type="Proteomes" id="UP000326994"/>
    </source>
</evidence>
<evidence type="ECO:0000256" key="4">
    <source>
        <dbReference type="ARBA" id="ARBA00022679"/>
    </source>
</evidence>
<dbReference type="GO" id="GO:0009247">
    <property type="term" value="P:glycolipid biosynthetic process"/>
    <property type="evidence" value="ECO:0007669"/>
    <property type="project" value="UniProtKB-ARBA"/>
</dbReference>
<keyword evidence="6" id="KW-0012">Acyltransferase</keyword>
<keyword evidence="3" id="KW-0997">Cell inner membrane</keyword>
<name>A0A5J4FY57_9FLAO</name>
<evidence type="ECO:0000256" key="1">
    <source>
        <dbReference type="ARBA" id="ARBA00004533"/>
    </source>
</evidence>
<keyword evidence="4" id="KW-0808">Transferase</keyword>
<evidence type="ECO:0000313" key="7">
    <source>
        <dbReference type="EMBL" id="GEQ86114.1"/>
    </source>
</evidence>
<dbReference type="AlphaFoldDB" id="A0A5J4FY57"/>